<name>A0A6M3KUU7_9ZZZZ</name>
<organism evidence="1">
    <name type="scientific">viral metagenome</name>
    <dbReference type="NCBI Taxonomy" id="1070528"/>
    <lineage>
        <taxon>unclassified sequences</taxon>
        <taxon>metagenomes</taxon>
        <taxon>organismal metagenomes</taxon>
    </lineage>
</organism>
<dbReference type="AlphaFoldDB" id="A0A6M3KUU7"/>
<evidence type="ECO:0000313" key="1">
    <source>
        <dbReference type="EMBL" id="QJA85953.1"/>
    </source>
</evidence>
<protein>
    <submittedName>
        <fullName evidence="1">Uncharacterized protein</fullName>
    </submittedName>
</protein>
<reference evidence="1" key="1">
    <citation type="submission" date="2020-03" db="EMBL/GenBank/DDBJ databases">
        <title>The deep terrestrial virosphere.</title>
        <authorList>
            <person name="Holmfeldt K."/>
            <person name="Nilsson E."/>
            <person name="Simone D."/>
            <person name="Lopez-Fernandez M."/>
            <person name="Wu X."/>
            <person name="de Brujin I."/>
            <person name="Lundin D."/>
            <person name="Andersson A."/>
            <person name="Bertilsson S."/>
            <person name="Dopson M."/>
        </authorList>
    </citation>
    <scope>NUCLEOTIDE SEQUENCE</scope>
    <source>
        <strain evidence="1">MM415B02156</strain>
    </source>
</reference>
<accession>A0A6M3KUU7</accession>
<gene>
    <name evidence="1" type="ORF">MM415B02156_0001</name>
</gene>
<sequence>MNKKTVTIDTAKLIVIYSNGLKREFPLTPNREEAEGKKYSFDRIGFEPKSKILTSRQGIYLDKPKPTAKGKK</sequence>
<dbReference type="EMBL" id="MT142606">
    <property type="protein sequence ID" value="QJA85953.1"/>
    <property type="molecule type" value="Genomic_DNA"/>
</dbReference>
<proteinExistence type="predicted"/>